<dbReference type="Proteomes" id="UP001526246">
    <property type="component" value="Unassembled WGS sequence"/>
</dbReference>
<keyword evidence="3" id="KW-1185">Reference proteome</keyword>
<proteinExistence type="predicted"/>
<evidence type="ECO:0000313" key="2">
    <source>
        <dbReference type="EMBL" id="MCW3798562.1"/>
    </source>
</evidence>
<protein>
    <submittedName>
        <fullName evidence="2">Energy transducer TonB</fullName>
    </submittedName>
</protein>
<feature type="domain" description="TonB C-terminal" evidence="1">
    <location>
        <begin position="196"/>
        <end position="263"/>
    </location>
</feature>
<reference evidence="2 3" key="1">
    <citation type="submission" date="2022-10" db="EMBL/GenBank/DDBJ databases">
        <title>Sphingomonas sp.</title>
        <authorList>
            <person name="Jin C."/>
        </authorList>
    </citation>
    <scope>NUCLEOTIDE SEQUENCE [LARGE SCALE GENOMIC DNA]</scope>
    <source>
        <strain evidence="2 3">BN140010</strain>
    </source>
</reference>
<dbReference type="Gene3D" id="3.30.1150.10">
    <property type="match status" value="1"/>
</dbReference>
<sequence length="278" mass="29218">MIALSLIVAAAGAALQPTSKWQVNFDENQCVASRQYGDANAPLVLMLKAPATSGILQMVISKATPGGARNAAQVEGALAWGTAPGHKISVLRYEPTGRQKLRFYVANVPKADVDAAMAGQASELSFSIKNVSGEAPVTGLHARLAVPSITSVLQLLNECAENLHRHWDQGSDPAAPLKSRAAATQPLPSLFDGDHDYPDTALFGDQSGTTSALLLINEEGRVADCTLTATSGVASLDARTCMILRERARYRPAVAADGKPTRAIDAATIPWVNLGQVP</sequence>
<gene>
    <name evidence="2" type="ORF">OMW55_12165</name>
</gene>
<comment type="caution">
    <text evidence="2">The sequence shown here is derived from an EMBL/GenBank/DDBJ whole genome shotgun (WGS) entry which is preliminary data.</text>
</comment>
<dbReference type="SUPFAM" id="SSF74653">
    <property type="entry name" value="TolA/TonB C-terminal domain"/>
    <property type="match status" value="1"/>
</dbReference>
<dbReference type="InterPro" id="IPR037682">
    <property type="entry name" value="TonB_C"/>
</dbReference>
<evidence type="ECO:0000313" key="3">
    <source>
        <dbReference type="Proteomes" id="UP001526246"/>
    </source>
</evidence>
<dbReference type="Pfam" id="PF03544">
    <property type="entry name" value="TonB_C"/>
    <property type="match status" value="1"/>
</dbReference>
<dbReference type="RefSeq" id="WP_264883459.1">
    <property type="nucleotide sequence ID" value="NZ_JAPDOB010000002.1"/>
</dbReference>
<accession>A0ABT3JHJ9</accession>
<evidence type="ECO:0000259" key="1">
    <source>
        <dbReference type="Pfam" id="PF03544"/>
    </source>
</evidence>
<organism evidence="2 3">
    <name type="scientific">Sphingomonas arvum</name>
    <dbReference type="NCBI Taxonomy" id="2992113"/>
    <lineage>
        <taxon>Bacteria</taxon>
        <taxon>Pseudomonadati</taxon>
        <taxon>Pseudomonadota</taxon>
        <taxon>Alphaproteobacteria</taxon>
        <taxon>Sphingomonadales</taxon>
        <taxon>Sphingomonadaceae</taxon>
        <taxon>Sphingomonas</taxon>
    </lineage>
</organism>
<dbReference type="EMBL" id="JAPDOB010000002">
    <property type="protein sequence ID" value="MCW3798562.1"/>
    <property type="molecule type" value="Genomic_DNA"/>
</dbReference>
<name>A0ABT3JHJ9_9SPHN</name>